<dbReference type="EMBL" id="RDQH01000333">
    <property type="protein sequence ID" value="RXH95040.1"/>
    <property type="molecule type" value="Genomic_DNA"/>
</dbReference>
<evidence type="ECO:0000313" key="2">
    <source>
        <dbReference type="EMBL" id="RXH95040.1"/>
    </source>
</evidence>
<protein>
    <submittedName>
        <fullName evidence="2">Uncharacterized protein</fullName>
    </submittedName>
</protein>
<dbReference type="AlphaFoldDB" id="A0A498JHJ8"/>
<accession>A0A498JHJ8</accession>
<sequence>MSSGKQESGNLFIPEGGGKVGKDDSARQKSGSPTELPFGGSWPYPCIEFAIKTLTGAIPVDYDPHIEEYFQQQLSSSKTQGTSDLTLKNVGLDNFCQTDDLCEQFCHAEVPMLKKQALSEPRLTKSGSLHSSGRSDVNQKGRQRH</sequence>
<keyword evidence="3" id="KW-1185">Reference proteome</keyword>
<feature type="compositionally biased region" description="Polar residues" evidence="1">
    <location>
        <begin position="125"/>
        <end position="145"/>
    </location>
</feature>
<feature type="region of interest" description="Disordered" evidence="1">
    <location>
        <begin position="1"/>
        <end position="42"/>
    </location>
</feature>
<feature type="region of interest" description="Disordered" evidence="1">
    <location>
        <begin position="118"/>
        <end position="145"/>
    </location>
</feature>
<dbReference type="PANTHER" id="PTHR34067">
    <property type="entry name" value="OS04G0193200 PROTEIN"/>
    <property type="match status" value="1"/>
</dbReference>
<dbReference type="InterPro" id="IPR038945">
    <property type="entry name" value="MBD13-like"/>
</dbReference>
<dbReference type="Proteomes" id="UP000290289">
    <property type="component" value="Chromosome 7"/>
</dbReference>
<comment type="caution">
    <text evidence="2">The sequence shown here is derived from an EMBL/GenBank/DDBJ whole genome shotgun (WGS) entry which is preliminary data.</text>
</comment>
<name>A0A498JHJ8_MALDO</name>
<gene>
    <name evidence="2" type="ORF">DVH24_024724</name>
</gene>
<evidence type="ECO:0000256" key="1">
    <source>
        <dbReference type="SAM" id="MobiDB-lite"/>
    </source>
</evidence>
<dbReference type="PANTHER" id="PTHR34067:SF24">
    <property type="entry name" value="METHYL-CPG-BINDING DOMAIN-CONTAINING PROTEIN 13"/>
    <property type="match status" value="1"/>
</dbReference>
<proteinExistence type="predicted"/>
<dbReference type="STRING" id="3750.A0A498JHJ8"/>
<evidence type="ECO:0000313" key="3">
    <source>
        <dbReference type="Proteomes" id="UP000290289"/>
    </source>
</evidence>
<organism evidence="2 3">
    <name type="scientific">Malus domestica</name>
    <name type="common">Apple</name>
    <name type="synonym">Pyrus malus</name>
    <dbReference type="NCBI Taxonomy" id="3750"/>
    <lineage>
        <taxon>Eukaryota</taxon>
        <taxon>Viridiplantae</taxon>
        <taxon>Streptophyta</taxon>
        <taxon>Embryophyta</taxon>
        <taxon>Tracheophyta</taxon>
        <taxon>Spermatophyta</taxon>
        <taxon>Magnoliopsida</taxon>
        <taxon>eudicotyledons</taxon>
        <taxon>Gunneridae</taxon>
        <taxon>Pentapetalae</taxon>
        <taxon>rosids</taxon>
        <taxon>fabids</taxon>
        <taxon>Rosales</taxon>
        <taxon>Rosaceae</taxon>
        <taxon>Amygdaloideae</taxon>
        <taxon>Maleae</taxon>
        <taxon>Malus</taxon>
    </lineage>
</organism>
<reference evidence="2 3" key="1">
    <citation type="submission" date="2018-10" db="EMBL/GenBank/DDBJ databases">
        <title>A high-quality apple genome assembly.</title>
        <authorList>
            <person name="Hu J."/>
        </authorList>
    </citation>
    <scope>NUCLEOTIDE SEQUENCE [LARGE SCALE GENOMIC DNA]</scope>
    <source>
        <strain evidence="3">cv. HFTH1</strain>
        <tissue evidence="2">Young leaf</tissue>
    </source>
</reference>